<dbReference type="InterPro" id="IPR001279">
    <property type="entry name" value="Metallo-B-lactamas"/>
</dbReference>
<dbReference type="EMBL" id="AP022575">
    <property type="protein sequence ID" value="BBX72221.1"/>
    <property type="molecule type" value="Genomic_DNA"/>
</dbReference>
<dbReference type="Pfam" id="PF00753">
    <property type="entry name" value="Lactamase_B"/>
    <property type="match status" value="1"/>
</dbReference>
<dbReference type="Proteomes" id="UP000467236">
    <property type="component" value="Chromosome"/>
</dbReference>
<dbReference type="Pfam" id="PF01557">
    <property type="entry name" value="FAA_hydrolase"/>
    <property type="match status" value="1"/>
</dbReference>
<keyword evidence="2" id="KW-0413">Isomerase</keyword>
<sequence>MKWVTYRSDHGDRTGVLAGDQIYAAAPGVALLDLIGRGADGLRTAGEDALRSPAAVVGLAEASLAAPIPRPPSIRDSLCFLDHMRNCQQAIGGGRVLMDTWYRIPAFYFACPATVLGPYEDAPMAPGSVWQDFELEIAAVIGAADWDLRDLSVEQAEQAIIGYTIFNDWSARDLQQLEGQLRIGQAKGKDSGVTLGPYLVTADELAPYRRDGKLNLQVTALVNDTVIGSGSTAAMDWSFGEVISYASRGVMLHPGDVFGSGTVPTCTLVEHLRNPESFPGWLRDGDVVILRVEGLGETRQTVRASRPPIPLAPRPNPDAEPARTRVNAAPARVPYTRGLHHVADRVWAWTLPDGGYGWSNAGLVAGDGASLLVDTLFDMALTREMLAAMKPITDQAPITDALITHANGDHTHGNQLLGPDVRIIAAEGTAEEIAHGWPPEMLAMLQIADLGPVATRYSRDRFGHFDFSGIKVRNADQTFDRELTLDVGGRRIDLHNLGPAHTAADSVVHVPDAGVLFAGDLLFIGCTPVVWAGPIANWVAACDAMIALDAPTVVPGHGPVTDPDGIRAVRGYLVHVSEQAEAAHRKGLSFEEAAETIDLGEYATWLDAERVVVNVYQRYRELDPDTPRLELLALIVLQAQWLARRSA</sequence>
<dbReference type="SUPFAM" id="SSF56529">
    <property type="entry name" value="FAH"/>
    <property type="match status" value="1"/>
</dbReference>
<name>A0A7I7MIN8_9MYCO</name>
<dbReference type="AlphaFoldDB" id="A0A7I7MIN8"/>
<protein>
    <submittedName>
        <fullName evidence="2">Bifunctional 2-hydroxyhepta-2,4-diene-1,7-dioate isomerase/cyclase/dehydrase</fullName>
    </submittedName>
</protein>
<dbReference type="RefSeq" id="WP_083050320.1">
    <property type="nucleotide sequence ID" value="NZ_AP022575.1"/>
</dbReference>
<gene>
    <name evidence="2" type="ORF">MSHI_01270</name>
</gene>
<dbReference type="OrthoDB" id="2273115at2"/>
<feature type="region of interest" description="Disordered" evidence="1">
    <location>
        <begin position="301"/>
        <end position="323"/>
    </location>
</feature>
<dbReference type="InterPro" id="IPR036866">
    <property type="entry name" value="RibonucZ/Hydroxyglut_hydro"/>
</dbReference>
<feature type="compositionally biased region" description="Pro residues" evidence="1">
    <location>
        <begin position="307"/>
        <end position="318"/>
    </location>
</feature>
<dbReference type="Gene3D" id="3.60.15.10">
    <property type="entry name" value="Ribonuclease Z/Hydroxyacylglutathione hydrolase-like"/>
    <property type="match status" value="1"/>
</dbReference>
<dbReference type="InterPro" id="IPR036663">
    <property type="entry name" value="Fumarylacetoacetase_C_sf"/>
</dbReference>
<organism evidence="2 3">
    <name type="scientific">Mycobacterium shinjukuense</name>
    <dbReference type="NCBI Taxonomy" id="398694"/>
    <lineage>
        <taxon>Bacteria</taxon>
        <taxon>Bacillati</taxon>
        <taxon>Actinomycetota</taxon>
        <taxon>Actinomycetes</taxon>
        <taxon>Mycobacteriales</taxon>
        <taxon>Mycobacteriaceae</taxon>
        <taxon>Mycobacterium</taxon>
    </lineage>
</organism>
<reference evidence="2 3" key="1">
    <citation type="journal article" date="2019" name="Emerg. Microbes Infect.">
        <title>Comprehensive subspecies identification of 175 nontuberculous mycobacteria species based on 7547 genomic profiles.</title>
        <authorList>
            <person name="Matsumoto Y."/>
            <person name="Kinjo T."/>
            <person name="Motooka D."/>
            <person name="Nabeya D."/>
            <person name="Jung N."/>
            <person name="Uechi K."/>
            <person name="Horii T."/>
            <person name="Iida T."/>
            <person name="Fujita J."/>
            <person name="Nakamura S."/>
        </authorList>
    </citation>
    <scope>NUCLEOTIDE SEQUENCE [LARGE SCALE GENOMIC DNA]</scope>
    <source>
        <strain evidence="2 3">JCM 14233</strain>
    </source>
</reference>
<dbReference type="SUPFAM" id="SSF56281">
    <property type="entry name" value="Metallo-hydrolase/oxidoreductase"/>
    <property type="match status" value="1"/>
</dbReference>
<dbReference type="KEGG" id="mshj:MSHI_01270"/>
<keyword evidence="3" id="KW-1185">Reference proteome</keyword>
<dbReference type="CDD" id="cd16282">
    <property type="entry name" value="metallo-hydrolase-like_MBL-fold"/>
    <property type="match status" value="1"/>
</dbReference>
<dbReference type="PANTHER" id="PTHR43211:SF1">
    <property type="entry name" value="BLL6422 PROTEIN"/>
    <property type="match status" value="1"/>
</dbReference>
<proteinExistence type="predicted"/>
<dbReference type="SMART" id="SM00849">
    <property type="entry name" value="Lactamase_B"/>
    <property type="match status" value="1"/>
</dbReference>
<dbReference type="PANTHER" id="PTHR43211">
    <property type="entry name" value="FUMARYLACETOACETATE HYDROLASE"/>
    <property type="match status" value="1"/>
</dbReference>
<evidence type="ECO:0000256" key="1">
    <source>
        <dbReference type="SAM" id="MobiDB-lite"/>
    </source>
</evidence>
<dbReference type="InterPro" id="IPR011234">
    <property type="entry name" value="Fumarylacetoacetase-like_C"/>
</dbReference>
<evidence type="ECO:0000313" key="3">
    <source>
        <dbReference type="Proteomes" id="UP000467236"/>
    </source>
</evidence>
<evidence type="ECO:0000313" key="2">
    <source>
        <dbReference type="EMBL" id="BBX72221.1"/>
    </source>
</evidence>
<accession>A0A7I7MIN8</accession>
<dbReference type="Gene3D" id="3.90.850.10">
    <property type="entry name" value="Fumarylacetoacetase-like, C-terminal domain"/>
    <property type="match status" value="1"/>
</dbReference>
<dbReference type="GO" id="GO:0016853">
    <property type="term" value="F:isomerase activity"/>
    <property type="evidence" value="ECO:0007669"/>
    <property type="project" value="UniProtKB-KW"/>
</dbReference>